<proteinExistence type="inferred from homology"/>
<evidence type="ECO:0000313" key="5">
    <source>
        <dbReference type="Proteomes" id="UP001177140"/>
    </source>
</evidence>
<evidence type="ECO:0000256" key="3">
    <source>
        <dbReference type="PROSITE-ProRule" id="PRU00708"/>
    </source>
</evidence>
<dbReference type="GO" id="GO:0003729">
    <property type="term" value="F:mRNA binding"/>
    <property type="evidence" value="ECO:0007669"/>
    <property type="project" value="InterPro"/>
</dbReference>
<dbReference type="InterPro" id="IPR011990">
    <property type="entry name" value="TPR-like_helical_dom_sf"/>
</dbReference>
<name>A0AA41SIT2_PAPNU</name>
<organism evidence="4 5">
    <name type="scientific">Papaver nudicaule</name>
    <name type="common">Iceland poppy</name>
    <dbReference type="NCBI Taxonomy" id="74823"/>
    <lineage>
        <taxon>Eukaryota</taxon>
        <taxon>Viridiplantae</taxon>
        <taxon>Streptophyta</taxon>
        <taxon>Embryophyta</taxon>
        <taxon>Tracheophyta</taxon>
        <taxon>Spermatophyta</taxon>
        <taxon>Magnoliopsida</taxon>
        <taxon>Ranunculales</taxon>
        <taxon>Papaveraceae</taxon>
        <taxon>Papaveroideae</taxon>
        <taxon>Papaver</taxon>
    </lineage>
</organism>
<evidence type="ECO:0000256" key="2">
    <source>
        <dbReference type="ARBA" id="ARBA00022737"/>
    </source>
</evidence>
<dbReference type="NCBIfam" id="TIGR00756">
    <property type="entry name" value="PPR"/>
    <property type="match status" value="1"/>
</dbReference>
<feature type="repeat" description="PPR" evidence="3">
    <location>
        <begin position="435"/>
        <end position="469"/>
    </location>
</feature>
<dbReference type="InterPro" id="IPR044179">
    <property type="entry name" value="PPR5-like"/>
</dbReference>
<dbReference type="PROSITE" id="PS51375">
    <property type="entry name" value="PPR"/>
    <property type="match status" value="2"/>
</dbReference>
<comment type="similarity">
    <text evidence="1">Belongs to the PPR family. P subfamily.</text>
</comment>
<evidence type="ECO:0000313" key="4">
    <source>
        <dbReference type="EMBL" id="MCL7037407.1"/>
    </source>
</evidence>
<keyword evidence="5" id="KW-1185">Reference proteome</keyword>
<dbReference type="PANTHER" id="PTHR47874:SF1">
    <property type="entry name" value="OS05G0407900 PROTEIN"/>
    <property type="match status" value="1"/>
</dbReference>
<evidence type="ECO:0008006" key="6">
    <source>
        <dbReference type="Google" id="ProtNLM"/>
    </source>
</evidence>
<sequence>MKRVLGISNRVKSELIQQKWYVNPTRTKTLNPARFIGEPFIQSRSFCSDSNNSFPREIIKLFNNEKDSTASCSGFDQEESRFVPDISNLRDDLLENAHDLAKIEETLDSSYLFPRYGSSAVIELLNQLKSKPQLALKVFSWRFKKIHQGVTLDSEEYVKGIMIAGRVKDIDLAVELFMEAGNAGRRKASTYNALMSAYLYNGLDWKCRKLFIEMKEEVNVAPTIVTYNILTSLYGRLCLVPYMEKIFLEIKDSNLSPNITTYNNLISGYVTAWQFEKMEWMYEFMVQGPVKPDNNTHLYMLRGYAHWKRVDKMEMTYELVKDVVNEKHLVLIRMMIGVYCDSSDPDRVRKIEALLKIIRKADYRRWLHVKLIKVYADDNMIERMQSYIDDAFDRNTRVVAKRVMYSIIASYYRHNAVEDLSKFVKQAESARWRICRSLYHCKMAMYSSHNRIEEMEKVLEEMEQSGIEPTKKTFMIMYKAYMNYGHRAKVEQLLGNMFKHGFEIPGDAFSS</sequence>
<reference evidence="4" key="1">
    <citation type="submission" date="2022-03" db="EMBL/GenBank/DDBJ databases">
        <title>A functionally conserved STORR gene fusion in Papaver species that diverged 16.8 million years ago.</title>
        <authorList>
            <person name="Catania T."/>
        </authorList>
    </citation>
    <scope>NUCLEOTIDE SEQUENCE</scope>
    <source>
        <strain evidence="4">S-191538</strain>
    </source>
</reference>
<dbReference type="InterPro" id="IPR002885">
    <property type="entry name" value="PPR_rpt"/>
</dbReference>
<dbReference type="AlphaFoldDB" id="A0AA41SIT2"/>
<dbReference type="Proteomes" id="UP001177140">
    <property type="component" value="Unassembled WGS sequence"/>
</dbReference>
<dbReference type="PANTHER" id="PTHR47874">
    <property type="entry name" value="EXPRESSED PROTEIN"/>
    <property type="match status" value="1"/>
</dbReference>
<gene>
    <name evidence="4" type="ORF">MKW94_014321</name>
</gene>
<protein>
    <recommendedName>
        <fullName evidence="6">Pentatricopeptide repeat-containing protein</fullName>
    </recommendedName>
</protein>
<feature type="repeat" description="PPR" evidence="3">
    <location>
        <begin position="258"/>
        <end position="292"/>
    </location>
</feature>
<keyword evidence="2" id="KW-0677">Repeat</keyword>
<evidence type="ECO:0000256" key="1">
    <source>
        <dbReference type="ARBA" id="ARBA00007626"/>
    </source>
</evidence>
<accession>A0AA41SIT2</accession>
<dbReference type="Pfam" id="PF01535">
    <property type="entry name" value="PPR"/>
    <property type="match status" value="1"/>
</dbReference>
<comment type="caution">
    <text evidence="4">The sequence shown here is derived from an EMBL/GenBank/DDBJ whole genome shotgun (WGS) entry which is preliminary data.</text>
</comment>
<dbReference type="Pfam" id="PF13041">
    <property type="entry name" value="PPR_2"/>
    <property type="match status" value="2"/>
</dbReference>
<dbReference type="EMBL" id="JAJJMA010178563">
    <property type="protein sequence ID" value="MCL7037407.1"/>
    <property type="molecule type" value="Genomic_DNA"/>
</dbReference>
<dbReference type="Gene3D" id="1.25.40.10">
    <property type="entry name" value="Tetratricopeptide repeat domain"/>
    <property type="match status" value="2"/>
</dbReference>